<keyword evidence="7 13" id="KW-0694">RNA-binding</keyword>
<evidence type="ECO:0000256" key="8">
    <source>
        <dbReference type="ARBA" id="ARBA00023187"/>
    </source>
</evidence>
<dbReference type="InterPro" id="IPR035979">
    <property type="entry name" value="RBD_domain_sf"/>
</dbReference>
<evidence type="ECO:0000256" key="7">
    <source>
        <dbReference type="ARBA" id="ARBA00022884"/>
    </source>
</evidence>
<evidence type="ECO:0000313" key="16">
    <source>
        <dbReference type="EMBL" id="KAG9466705.1"/>
    </source>
</evidence>
<evidence type="ECO:0000256" key="13">
    <source>
        <dbReference type="PROSITE-ProRule" id="PRU00176"/>
    </source>
</evidence>
<dbReference type="SMART" id="SM00360">
    <property type="entry name" value="RRM"/>
    <property type="match status" value="1"/>
</dbReference>
<keyword evidence="5" id="KW-0507">mRNA processing</keyword>
<organism evidence="16 17">
    <name type="scientific">Eleutherodactylus coqui</name>
    <name type="common">Puerto Rican coqui</name>
    <dbReference type="NCBI Taxonomy" id="57060"/>
    <lineage>
        <taxon>Eukaryota</taxon>
        <taxon>Metazoa</taxon>
        <taxon>Chordata</taxon>
        <taxon>Craniata</taxon>
        <taxon>Vertebrata</taxon>
        <taxon>Euteleostomi</taxon>
        <taxon>Amphibia</taxon>
        <taxon>Batrachia</taxon>
        <taxon>Anura</taxon>
        <taxon>Neobatrachia</taxon>
        <taxon>Hyloidea</taxon>
        <taxon>Eleutherodactylidae</taxon>
        <taxon>Eleutherodactylinae</taxon>
        <taxon>Eleutherodactylus</taxon>
        <taxon>Eleutherodactylus</taxon>
    </lineage>
</organism>
<dbReference type="PROSITE" id="PS50102">
    <property type="entry name" value="RRM"/>
    <property type="match status" value="1"/>
</dbReference>
<evidence type="ECO:0000256" key="2">
    <source>
        <dbReference type="ARBA" id="ARBA00004642"/>
    </source>
</evidence>
<gene>
    <name evidence="16" type="ORF">GDO78_016240</name>
</gene>
<dbReference type="GO" id="GO:0000381">
    <property type="term" value="P:regulation of alternative mRNA splicing, via spliceosome"/>
    <property type="evidence" value="ECO:0007669"/>
    <property type="project" value="TreeGrafter"/>
</dbReference>
<keyword evidence="6" id="KW-0221">Differentiation</keyword>
<comment type="subcellular location">
    <subcellularLocation>
        <location evidence="1">Nucleus speckle</location>
    </subcellularLocation>
    <subcellularLocation>
        <location evidence="2">Nucleus</location>
        <location evidence="2">Nucleoplasm</location>
    </subcellularLocation>
</comment>
<proteinExistence type="predicted"/>
<reference evidence="16" key="1">
    <citation type="thesis" date="2020" institute="ProQuest LLC" country="789 East Eisenhower Parkway, Ann Arbor, MI, USA">
        <title>Comparative Genomics and Chromosome Evolution.</title>
        <authorList>
            <person name="Mudd A.B."/>
        </authorList>
    </citation>
    <scope>NUCLEOTIDE SEQUENCE</scope>
    <source>
        <strain evidence="16">HN-11 Male</strain>
        <tissue evidence="16">Kidney and liver</tissue>
    </source>
</reference>
<accession>A0A8J6E869</accession>
<dbReference type="GO" id="GO:0006397">
    <property type="term" value="P:mRNA processing"/>
    <property type="evidence" value="ECO:0007669"/>
    <property type="project" value="UniProtKB-KW"/>
</dbReference>
<evidence type="ECO:0000256" key="12">
    <source>
        <dbReference type="ARBA" id="ARBA00075690"/>
    </source>
</evidence>
<dbReference type="InterPro" id="IPR052285">
    <property type="entry name" value="NEXT_complex_subunit"/>
</dbReference>
<dbReference type="InterPro" id="IPR000504">
    <property type="entry name" value="RRM_dom"/>
</dbReference>
<feature type="compositionally biased region" description="Polar residues" evidence="14">
    <location>
        <begin position="222"/>
        <end position="231"/>
    </location>
</feature>
<keyword evidence="17" id="KW-1185">Reference proteome</keyword>
<evidence type="ECO:0000259" key="15">
    <source>
        <dbReference type="PROSITE" id="PS50102"/>
    </source>
</evidence>
<dbReference type="GO" id="GO:0030154">
    <property type="term" value="P:cell differentiation"/>
    <property type="evidence" value="ECO:0007669"/>
    <property type="project" value="UniProtKB-KW"/>
</dbReference>
<dbReference type="Proteomes" id="UP000770717">
    <property type="component" value="Unassembled WGS sequence"/>
</dbReference>
<dbReference type="InterPro" id="IPR012677">
    <property type="entry name" value="Nucleotide-bd_a/b_plait_sf"/>
</dbReference>
<keyword evidence="9" id="KW-0539">Nucleus</keyword>
<evidence type="ECO:0000256" key="5">
    <source>
        <dbReference type="ARBA" id="ARBA00022664"/>
    </source>
</evidence>
<comment type="caution">
    <text evidence="16">The sequence shown here is derived from an EMBL/GenBank/DDBJ whole genome shotgun (WGS) entry which is preliminary data.</text>
</comment>
<evidence type="ECO:0000256" key="1">
    <source>
        <dbReference type="ARBA" id="ARBA00004324"/>
    </source>
</evidence>
<evidence type="ECO:0000313" key="17">
    <source>
        <dbReference type="Proteomes" id="UP000770717"/>
    </source>
</evidence>
<evidence type="ECO:0000256" key="3">
    <source>
        <dbReference type="ARBA" id="ARBA00011738"/>
    </source>
</evidence>
<evidence type="ECO:0000256" key="9">
    <source>
        <dbReference type="ARBA" id="ARBA00023242"/>
    </source>
</evidence>
<name>A0A8J6E869_ELECQ</name>
<dbReference type="PANTHER" id="PTHR13798:SF5">
    <property type="entry name" value="SPLICING REGULATOR RBM11"/>
    <property type="match status" value="1"/>
</dbReference>
<feature type="compositionally biased region" description="Basic residues" evidence="14">
    <location>
        <begin position="235"/>
        <end position="251"/>
    </location>
</feature>
<dbReference type="PANTHER" id="PTHR13798">
    <property type="entry name" value="RNA BINDING MOTIF RBM PROTEIN -RELATED"/>
    <property type="match status" value="1"/>
</dbReference>
<evidence type="ECO:0000256" key="10">
    <source>
        <dbReference type="ARBA" id="ARBA00059611"/>
    </source>
</evidence>
<protein>
    <recommendedName>
        <fullName evidence="11">Splicing regulator RBM11</fullName>
    </recommendedName>
    <alternativeName>
        <fullName evidence="12">RNA-binding motif protein 11</fullName>
    </alternativeName>
</protein>
<dbReference type="Gene3D" id="3.30.70.330">
    <property type="match status" value="1"/>
</dbReference>
<comment type="subunit">
    <text evidence="3">Homodimer.</text>
</comment>
<dbReference type="OrthoDB" id="407442at2759"/>
<dbReference type="AlphaFoldDB" id="A0A8J6E869"/>
<evidence type="ECO:0000256" key="11">
    <source>
        <dbReference type="ARBA" id="ARBA00069251"/>
    </source>
</evidence>
<keyword evidence="8" id="KW-0508">mRNA splicing</keyword>
<dbReference type="SUPFAM" id="SSF54928">
    <property type="entry name" value="RNA-binding domain, RBD"/>
    <property type="match status" value="1"/>
</dbReference>
<keyword evidence="4" id="KW-0217">Developmental protein</keyword>
<dbReference type="GO" id="GO:0008380">
    <property type="term" value="P:RNA splicing"/>
    <property type="evidence" value="ECO:0007669"/>
    <property type="project" value="UniProtKB-KW"/>
</dbReference>
<dbReference type="CDD" id="cd12593">
    <property type="entry name" value="RRM_RBM11"/>
    <property type="match status" value="1"/>
</dbReference>
<dbReference type="EMBL" id="WNTK01001889">
    <property type="protein sequence ID" value="KAG9466705.1"/>
    <property type="molecule type" value="Genomic_DNA"/>
</dbReference>
<dbReference type="GO" id="GO:0016607">
    <property type="term" value="C:nuclear speck"/>
    <property type="evidence" value="ECO:0007669"/>
    <property type="project" value="UniProtKB-SubCell"/>
</dbReference>
<dbReference type="Pfam" id="PF00076">
    <property type="entry name" value="RRM_1"/>
    <property type="match status" value="1"/>
</dbReference>
<comment type="function">
    <text evidence="10">Tissue-specific splicing factor with potential implication in the regulation of alternative splicing during neuron and germ cell differentiation. Antagonizes SRSF1-mediated BCL-X splicing. May affect the choice of alternative 5' splice sites by binding to specific sequences in exons and antagonizing the SR protein SRSF1.</text>
</comment>
<evidence type="ECO:0000256" key="6">
    <source>
        <dbReference type="ARBA" id="ARBA00022782"/>
    </source>
</evidence>
<sequence length="251" mass="28210">MFKRQEEADRTIFVGNLDCNVKEEILYELFLQAGPLTKVTIAKDKEGNLKSFGFVCFKHPESVPYAISLLNGIRLFGRPIKLQYRFGSSYSGDPSNVFQGPENGFVPNQADYGVPVMGEPFPPGFPMPSMGSNHFSEAYYYFNGMMNQFLAFQHPPLAVAAQEPPPCRTMPSWSKETFPPYDECTENCSAGPSSQRLKSKISCDHKSKSKASKRRREAESSGTDSDNNLEAQKSKSGHKVKKRKKSKRRKL</sequence>
<dbReference type="FunFam" id="3.30.70.330:FF:000325">
    <property type="entry name" value="splicing regulator RBM11 isoform X1"/>
    <property type="match status" value="1"/>
</dbReference>
<feature type="domain" description="RRM" evidence="15">
    <location>
        <begin position="10"/>
        <end position="87"/>
    </location>
</feature>
<dbReference type="InterPro" id="IPR034501">
    <property type="entry name" value="RBM11_RRM"/>
</dbReference>
<dbReference type="GO" id="GO:0008266">
    <property type="term" value="F:poly(U) RNA binding"/>
    <property type="evidence" value="ECO:0007669"/>
    <property type="project" value="UniProtKB-ARBA"/>
</dbReference>
<evidence type="ECO:0000256" key="4">
    <source>
        <dbReference type="ARBA" id="ARBA00022473"/>
    </source>
</evidence>
<feature type="region of interest" description="Disordered" evidence="14">
    <location>
        <begin position="188"/>
        <end position="251"/>
    </location>
</feature>
<evidence type="ECO:0000256" key="14">
    <source>
        <dbReference type="SAM" id="MobiDB-lite"/>
    </source>
</evidence>